<dbReference type="PATRIC" id="fig|330779.12.peg.1735"/>
<evidence type="ECO:0000313" key="3">
    <source>
        <dbReference type="Proteomes" id="UP000001018"/>
    </source>
</evidence>
<accession>Q4J7Y2</accession>
<gene>
    <name evidence="2" type="ordered locus">Saci_1793</name>
</gene>
<name>Q4J7Y2_SULAC</name>
<dbReference type="GeneID" id="14552285"/>
<dbReference type="HOGENOM" id="CLU_159725_2_0_2"/>
<feature type="domain" description="ArnR1-like winged helix-turn-helix" evidence="1">
    <location>
        <begin position="8"/>
        <end position="82"/>
    </location>
</feature>
<dbReference type="InterPro" id="IPR036388">
    <property type="entry name" value="WH-like_DNA-bd_sf"/>
</dbReference>
<dbReference type="Gene3D" id="1.10.10.10">
    <property type="entry name" value="Winged helix-like DNA-binding domain superfamily/Winged helix DNA-binding domain"/>
    <property type="match status" value="1"/>
</dbReference>
<dbReference type="Pfam" id="PF14947">
    <property type="entry name" value="HTH_45"/>
    <property type="match status" value="1"/>
</dbReference>
<protein>
    <submittedName>
        <fullName evidence="2">Conserved Archaeal protein</fullName>
    </submittedName>
</protein>
<dbReference type="KEGG" id="sai:Saci_1793"/>
<dbReference type="InterPro" id="IPR036390">
    <property type="entry name" value="WH_DNA-bd_sf"/>
</dbReference>
<dbReference type="Proteomes" id="UP000001018">
    <property type="component" value="Chromosome"/>
</dbReference>
<organism evidence="2 3">
    <name type="scientific">Sulfolobus acidocaldarius (strain ATCC 33909 / DSM 639 / JCM 8929 / NBRC 15157 / NCIMB 11770)</name>
    <dbReference type="NCBI Taxonomy" id="330779"/>
    <lineage>
        <taxon>Archaea</taxon>
        <taxon>Thermoproteota</taxon>
        <taxon>Thermoprotei</taxon>
        <taxon>Sulfolobales</taxon>
        <taxon>Sulfolobaceae</taxon>
        <taxon>Sulfolobus</taxon>
    </lineage>
</organism>
<evidence type="ECO:0000259" key="1">
    <source>
        <dbReference type="Pfam" id="PF14947"/>
    </source>
</evidence>
<evidence type="ECO:0000313" key="2">
    <source>
        <dbReference type="EMBL" id="AAY81099.1"/>
    </source>
</evidence>
<keyword evidence="3" id="KW-1185">Reference proteome</keyword>
<sequence>MSEMPKHRSKIEIMYTILKVLRESETEVKKTHLMYLVGLNYDVFSKYISRIEKLGLVRVNKEGYSLTDSGKRELEMIENYLTIERKLKG</sequence>
<dbReference type="SMR" id="Q4J7Y2"/>
<dbReference type="RefSeq" id="WP_011278601.1">
    <property type="nucleotide sequence ID" value="NC_007181.1"/>
</dbReference>
<dbReference type="EMBL" id="CP000077">
    <property type="protein sequence ID" value="AAY81099.1"/>
    <property type="molecule type" value="Genomic_DNA"/>
</dbReference>
<dbReference type="InterPro" id="IPR038723">
    <property type="entry name" value="ArnR1-like_HTH"/>
</dbReference>
<proteinExistence type="predicted"/>
<dbReference type="SUPFAM" id="SSF46785">
    <property type="entry name" value="Winged helix' DNA-binding domain"/>
    <property type="match status" value="1"/>
</dbReference>
<reference evidence="2 3" key="1">
    <citation type="journal article" date="2005" name="J. Bacteriol.">
        <title>The genome of Sulfolobus acidocaldarius, a model organism of the Crenarchaeota.</title>
        <authorList>
            <person name="Chen L."/>
            <person name="Brugger K."/>
            <person name="Skovgaard M."/>
            <person name="Redder P."/>
            <person name="She Q."/>
            <person name="Torarinsson E."/>
            <person name="Greve B."/>
            <person name="Awayez M."/>
            <person name="Zibat A."/>
            <person name="Klenk H.-P."/>
            <person name="Garrett R.A."/>
        </authorList>
    </citation>
    <scope>NUCLEOTIDE SEQUENCE [LARGE SCALE GENOMIC DNA]</scope>
    <source>
        <strain evidence="3">ATCC 33909 / DSM 639 / JCM 8929 / NBRC 15157 / NCIMB 11770</strain>
    </source>
</reference>
<dbReference type="AlphaFoldDB" id="Q4J7Y2"/>
<dbReference type="eggNOG" id="arCOG01055">
    <property type="taxonomic scope" value="Archaea"/>
</dbReference>